<dbReference type="Gene3D" id="3.20.20.70">
    <property type="entry name" value="Aldolase class I"/>
    <property type="match status" value="1"/>
</dbReference>
<evidence type="ECO:0000313" key="11">
    <source>
        <dbReference type="EMBL" id="GGA87899.1"/>
    </source>
</evidence>
<dbReference type="PANTHER" id="PTHR42894">
    <property type="entry name" value="N-(5'-PHOSPHORIBOSYL)ANTHRANILATE ISOMERASE"/>
    <property type="match status" value="1"/>
</dbReference>
<keyword evidence="5 9" id="KW-0028">Amino-acid biosynthesis</keyword>
<dbReference type="AlphaFoldDB" id="A0A240C8N5"/>
<dbReference type="RefSeq" id="WP_095117878.1">
    <property type="nucleotide sequence ID" value="NZ_BMCB01000004.1"/>
</dbReference>
<dbReference type="InterPro" id="IPR001240">
    <property type="entry name" value="PRAI_dom"/>
</dbReference>
<dbReference type="EMBL" id="LT906464">
    <property type="protein sequence ID" value="SNW04337.1"/>
    <property type="molecule type" value="Genomic_DNA"/>
</dbReference>
<keyword evidence="7 9" id="KW-0057">Aromatic amino acid biosynthesis</keyword>
<dbReference type="GO" id="GO:0004640">
    <property type="term" value="F:phosphoribosylanthranilate isomerase activity"/>
    <property type="evidence" value="ECO:0007669"/>
    <property type="project" value="UniProtKB-UniRule"/>
</dbReference>
<evidence type="ECO:0000256" key="7">
    <source>
        <dbReference type="ARBA" id="ARBA00023141"/>
    </source>
</evidence>
<evidence type="ECO:0000256" key="4">
    <source>
        <dbReference type="ARBA" id="ARBA00022272"/>
    </source>
</evidence>
<comment type="similarity">
    <text evidence="9">Belongs to the TrpF family.</text>
</comment>
<evidence type="ECO:0000256" key="1">
    <source>
        <dbReference type="ARBA" id="ARBA00001164"/>
    </source>
</evidence>
<proteinExistence type="inferred from homology"/>
<reference evidence="11" key="4">
    <citation type="submission" date="2024-05" db="EMBL/GenBank/DDBJ databases">
        <authorList>
            <person name="Sun Q."/>
            <person name="Sedlacek I."/>
        </authorList>
    </citation>
    <scope>NUCLEOTIDE SEQUENCE</scope>
    <source>
        <strain evidence="11">CCM 4175</strain>
    </source>
</reference>
<comment type="pathway">
    <text evidence="2 9">Amino-acid biosynthesis; L-tryptophan biosynthesis; L-tryptophan from chorismate: step 3/5.</text>
</comment>
<dbReference type="HAMAP" id="MF_00135">
    <property type="entry name" value="PRAI"/>
    <property type="match status" value="1"/>
</dbReference>
<dbReference type="Proteomes" id="UP000243706">
    <property type="component" value="Chromosome 1"/>
</dbReference>
<evidence type="ECO:0000256" key="5">
    <source>
        <dbReference type="ARBA" id="ARBA00022605"/>
    </source>
</evidence>
<dbReference type="SUPFAM" id="SSF51366">
    <property type="entry name" value="Ribulose-phoshate binding barrel"/>
    <property type="match status" value="1"/>
</dbReference>
<dbReference type="Pfam" id="PF00697">
    <property type="entry name" value="PRAI"/>
    <property type="match status" value="1"/>
</dbReference>
<evidence type="ECO:0000313" key="14">
    <source>
        <dbReference type="Proteomes" id="UP000652995"/>
    </source>
</evidence>
<protein>
    <recommendedName>
        <fullName evidence="4 9">N-(5'-phosphoribosyl)anthranilate isomerase</fullName>
        <shortName evidence="9">PRAI</shortName>
        <ecNumber evidence="3 9">5.3.1.24</ecNumber>
    </recommendedName>
</protein>
<dbReference type="InterPro" id="IPR044643">
    <property type="entry name" value="TrpF_fam"/>
</dbReference>
<dbReference type="PANTHER" id="PTHR42894:SF1">
    <property type="entry name" value="N-(5'-PHOSPHORIBOSYL)ANTHRANILATE ISOMERASE"/>
    <property type="match status" value="1"/>
</dbReference>
<dbReference type="Proteomes" id="UP000652995">
    <property type="component" value="Unassembled WGS sequence"/>
</dbReference>
<reference evidence="14" key="3">
    <citation type="journal article" date="2019" name="Int. J. Syst. Evol. Microbiol.">
        <title>The Global Catalogue of Microorganisms (GCM) 10K type strain sequencing project: providing services to taxonomists for standard genome sequencing and annotation.</title>
        <authorList>
            <consortium name="The Broad Institute Genomics Platform"/>
            <consortium name="The Broad Institute Genome Sequencing Center for Infectious Disease"/>
            <person name="Wu L."/>
            <person name="Ma J."/>
        </authorList>
    </citation>
    <scope>NUCLEOTIDE SEQUENCE [LARGE SCALE GENOMIC DNA]</scope>
    <source>
        <strain evidence="14">CCM 4175</strain>
    </source>
</reference>
<dbReference type="InterPro" id="IPR013785">
    <property type="entry name" value="Aldolase_TIM"/>
</dbReference>
<keyword evidence="14" id="KW-1185">Reference proteome</keyword>
<evidence type="ECO:0000313" key="12">
    <source>
        <dbReference type="EMBL" id="SNW04337.1"/>
    </source>
</evidence>
<dbReference type="KEGG" id="smus:C7J88_06350"/>
<evidence type="ECO:0000313" key="13">
    <source>
        <dbReference type="Proteomes" id="UP000243706"/>
    </source>
</evidence>
<dbReference type="CDD" id="cd00405">
    <property type="entry name" value="PRAI"/>
    <property type="match status" value="1"/>
</dbReference>
<dbReference type="UniPathway" id="UPA00035">
    <property type="reaction ID" value="UER00042"/>
</dbReference>
<dbReference type="OrthoDB" id="9786954at2"/>
<keyword evidence="8 9" id="KW-0413">Isomerase</keyword>
<reference evidence="12 13" key="2">
    <citation type="submission" date="2017-06" db="EMBL/GenBank/DDBJ databases">
        <authorList>
            <consortium name="Pathogen Informatics"/>
        </authorList>
    </citation>
    <scope>NUCLEOTIDE SEQUENCE [LARGE SCALE GENOMIC DNA]</scope>
    <source>
        <strain evidence="12 13">NCTC13833</strain>
    </source>
</reference>
<sequence>MYIKYCGFTRLQDVEDACACGVNAIGFVMYPPSARYVNLAMVKALTMSIPESIDRVAVTVNMPFHMLEQLIDDTRINTIQLHGDEPIAYIKHLRTIRPNVQIFKAIHGTETLQKQVTQFAPFVDRVIIDTPSEAYGGVGTPFDWRVLQNLSLDDIVIAGGLNQETLPVLLKQVPHVNGIDIASGIERERKGLKSKDKMIVIKQLIGGSL</sequence>
<name>A0A240C8N5_9STAP</name>
<dbReference type="GO" id="GO:0000162">
    <property type="term" value="P:L-tryptophan biosynthetic process"/>
    <property type="evidence" value="ECO:0007669"/>
    <property type="project" value="UniProtKB-UniRule"/>
</dbReference>
<feature type="domain" description="N-(5'phosphoribosyl) anthranilate isomerase (PRAI)" evidence="10">
    <location>
        <begin position="4"/>
        <end position="200"/>
    </location>
</feature>
<keyword evidence="6 9" id="KW-0822">Tryptophan biosynthesis</keyword>
<dbReference type="EMBL" id="BMCB01000004">
    <property type="protein sequence ID" value="GGA87899.1"/>
    <property type="molecule type" value="Genomic_DNA"/>
</dbReference>
<reference evidence="11" key="1">
    <citation type="journal article" date="2014" name="Int. J. Syst. Evol. Microbiol.">
        <title>Complete genome of a new Firmicutes species belonging to the dominant human colonic microbiota ('Ruminococcus bicirculans') reveals two chromosomes and a selective capacity to utilize plant glucans.</title>
        <authorList>
            <consortium name="NISC Comparative Sequencing Program"/>
            <person name="Wegmann U."/>
            <person name="Louis P."/>
            <person name="Goesmann A."/>
            <person name="Henrissat B."/>
            <person name="Duncan S.H."/>
            <person name="Flint H.J."/>
        </authorList>
    </citation>
    <scope>NUCLEOTIDE SEQUENCE</scope>
    <source>
        <strain evidence="11">CCM 4175</strain>
    </source>
</reference>
<dbReference type="EC" id="5.3.1.24" evidence="3 9"/>
<dbReference type="InterPro" id="IPR011060">
    <property type="entry name" value="RibuloseP-bd_barrel"/>
</dbReference>
<evidence type="ECO:0000256" key="3">
    <source>
        <dbReference type="ARBA" id="ARBA00012572"/>
    </source>
</evidence>
<evidence type="ECO:0000256" key="8">
    <source>
        <dbReference type="ARBA" id="ARBA00023235"/>
    </source>
</evidence>
<evidence type="ECO:0000256" key="9">
    <source>
        <dbReference type="HAMAP-Rule" id="MF_00135"/>
    </source>
</evidence>
<comment type="catalytic activity">
    <reaction evidence="1 9">
        <text>N-(5-phospho-beta-D-ribosyl)anthranilate = 1-(2-carboxyphenylamino)-1-deoxy-D-ribulose 5-phosphate</text>
        <dbReference type="Rhea" id="RHEA:21540"/>
        <dbReference type="ChEBI" id="CHEBI:18277"/>
        <dbReference type="ChEBI" id="CHEBI:58613"/>
        <dbReference type="EC" id="5.3.1.24"/>
    </reaction>
</comment>
<gene>
    <name evidence="9 12" type="primary">trpF</name>
    <name evidence="11" type="ORF">GCM10007183_10140</name>
    <name evidence="12" type="ORF">SAMEA4412661_01941</name>
</gene>
<evidence type="ECO:0000256" key="6">
    <source>
        <dbReference type="ARBA" id="ARBA00022822"/>
    </source>
</evidence>
<accession>A0A240C8N5</accession>
<evidence type="ECO:0000256" key="2">
    <source>
        <dbReference type="ARBA" id="ARBA00004664"/>
    </source>
</evidence>
<organism evidence="12 13">
    <name type="scientific">Staphylococcus muscae</name>
    <dbReference type="NCBI Taxonomy" id="1294"/>
    <lineage>
        <taxon>Bacteria</taxon>
        <taxon>Bacillati</taxon>
        <taxon>Bacillota</taxon>
        <taxon>Bacilli</taxon>
        <taxon>Bacillales</taxon>
        <taxon>Staphylococcaceae</taxon>
        <taxon>Staphylococcus</taxon>
    </lineage>
</organism>
<evidence type="ECO:0000259" key="10">
    <source>
        <dbReference type="Pfam" id="PF00697"/>
    </source>
</evidence>